<feature type="domain" description="ANKLE2 third alpha/beta" evidence="10">
    <location>
        <begin position="299"/>
        <end position="363"/>
    </location>
</feature>
<feature type="region of interest" description="Disordered" evidence="9">
    <location>
        <begin position="1236"/>
        <end position="1268"/>
    </location>
</feature>
<dbReference type="SUPFAM" id="SSF48403">
    <property type="entry name" value="Ankyrin repeat"/>
    <property type="match status" value="1"/>
</dbReference>
<evidence type="ECO:0000256" key="8">
    <source>
        <dbReference type="SAM" id="Coils"/>
    </source>
</evidence>
<evidence type="ECO:0000256" key="9">
    <source>
        <dbReference type="SAM" id="MobiDB-lite"/>
    </source>
</evidence>
<comment type="similarity">
    <text evidence="2">Belongs to the ANKLE2 family.</text>
</comment>
<feature type="compositionally biased region" description="Acidic residues" evidence="9">
    <location>
        <begin position="1055"/>
        <end position="1078"/>
    </location>
</feature>
<dbReference type="InterPro" id="IPR002110">
    <property type="entry name" value="Ankyrin_rpt"/>
</dbReference>
<dbReference type="PROSITE" id="PS50297">
    <property type="entry name" value="ANK_REP_REGION"/>
    <property type="match status" value="1"/>
</dbReference>
<dbReference type="EMBL" id="GFDL01014250">
    <property type="protein sequence ID" value="JAV20795.1"/>
    <property type="molecule type" value="Transcribed_RNA"/>
</dbReference>
<keyword evidence="3" id="KW-0132">Cell division</keyword>
<keyword evidence="4" id="KW-0256">Endoplasmic reticulum</keyword>
<feature type="compositionally biased region" description="Pro residues" evidence="9">
    <location>
        <begin position="526"/>
        <end position="539"/>
    </location>
</feature>
<evidence type="ECO:0000256" key="6">
    <source>
        <dbReference type="ARBA" id="ARBA00023306"/>
    </source>
</evidence>
<feature type="compositionally biased region" description="Low complexity" evidence="9">
    <location>
        <begin position="1016"/>
        <end position="1050"/>
    </location>
</feature>
<keyword evidence="5 7" id="KW-0040">ANK repeat</keyword>
<dbReference type="InterPro" id="IPR036770">
    <property type="entry name" value="Ankyrin_rpt-contain_sf"/>
</dbReference>
<evidence type="ECO:0000256" key="4">
    <source>
        <dbReference type="ARBA" id="ARBA00022824"/>
    </source>
</evidence>
<evidence type="ECO:0000256" key="1">
    <source>
        <dbReference type="ARBA" id="ARBA00004240"/>
    </source>
</evidence>
<evidence type="ECO:0000313" key="11">
    <source>
        <dbReference type="EMBL" id="JAV20795.1"/>
    </source>
</evidence>
<dbReference type="PANTHER" id="PTHR12349:SF4">
    <property type="entry name" value="ANKYRIN REPEAT AND LEM DOMAIN-CONTAINING PROTEIN 2"/>
    <property type="match status" value="1"/>
</dbReference>
<comment type="subcellular location">
    <subcellularLocation>
        <location evidence="1">Endoplasmic reticulum</location>
    </subcellularLocation>
</comment>
<dbReference type="AlphaFoldDB" id="A0A1Q3EZR0"/>
<dbReference type="Pfam" id="PF24567">
    <property type="entry name" value="ANKLE2_3rd"/>
    <property type="match status" value="1"/>
</dbReference>
<dbReference type="GO" id="GO:0031468">
    <property type="term" value="P:nuclear membrane reassembly"/>
    <property type="evidence" value="ECO:0007669"/>
    <property type="project" value="UniProtKB-ARBA"/>
</dbReference>
<reference evidence="11" key="1">
    <citation type="submission" date="2017-01" db="EMBL/GenBank/DDBJ databases">
        <title>A deep insight into the sialotranscriptome of adult male and female Cluex tarsalis mosquitoes.</title>
        <authorList>
            <person name="Ribeiro J.M."/>
            <person name="Moreira F."/>
            <person name="Bernard K.A."/>
            <person name="Calvo E."/>
        </authorList>
    </citation>
    <scope>NUCLEOTIDE SEQUENCE</scope>
    <source>
        <strain evidence="11">Kern County</strain>
        <tissue evidence="11">Salivary glands</tissue>
    </source>
</reference>
<feature type="region of interest" description="Disordered" evidence="9">
    <location>
        <begin position="971"/>
        <end position="1082"/>
    </location>
</feature>
<evidence type="ECO:0000259" key="10">
    <source>
        <dbReference type="Pfam" id="PF24567"/>
    </source>
</evidence>
<dbReference type="GO" id="GO:0007399">
    <property type="term" value="P:nervous system development"/>
    <property type="evidence" value="ECO:0007669"/>
    <property type="project" value="UniProtKB-ARBA"/>
</dbReference>
<dbReference type="SMART" id="SM00248">
    <property type="entry name" value="ANK"/>
    <property type="match status" value="2"/>
</dbReference>
<evidence type="ECO:0000256" key="5">
    <source>
        <dbReference type="ARBA" id="ARBA00023043"/>
    </source>
</evidence>
<feature type="repeat" description="ANK" evidence="7">
    <location>
        <begin position="233"/>
        <end position="255"/>
    </location>
</feature>
<organism evidence="11">
    <name type="scientific">Culex tarsalis</name>
    <name type="common">Encephalitis mosquito</name>
    <dbReference type="NCBI Taxonomy" id="7177"/>
    <lineage>
        <taxon>Eukaryota</taxon>
        <taxon>Metazoa</taxon>
        <taxon>Ecdysozoa</taxon>
        <taxon>Arthropoda</taxon>
        <taxon>Hexapoda</taxon>
        <taxon>Insecta</taxon>
        <taxon>Pterygota</taxon>
        <taxon>Neoptera</taxon>
        <taxon>Endopterygota</taxon>
        <taxon>Diptera</taxon>
        <taxon>Nematocera</taxon>
        <taxon>Culicoidea</taxon>
        <taxon>Culicidae</taxon>
        <taxon>Culicinae</taxon>
        <taxon>Culicini</taxon>
        <taxon>Culex</taxon>
        <taxon>Culex</taxon>
    </lineage>
</organism>
<keyword evidence="8" id="KW-0175">Coiled coil</keyword>
<feature type="region of interest" description="Disordered" evidence="9">
    <location>
        <begin position="1174"/>
        <end position="1197"/>
    </location>
</feature>
<sequence>MEYYAIYLPYKEPDDSIKSFYTDKEEALKMLKSHKEARLKAFRTSEEAVYFYLNGPTEPTTTATAMTTSSTVGSTTTTASEKASLTMGASNNGNSLLPGQVPKSPTTGQQPTPSSAKLKLEKTPFKAPKSQELVAFRKNIEKNELDLVRNIIELNPRYLVSSGDMPTILKEGPRYNALHVAAMGGNTDMCRLILATIENPAFIEFLHGQRNASTDEVSAILLDLYLNMPDKCRSETPLHFAAKFGSVGVIEVLISYPQCKLTKNSDGHLPKDIICARAKPCNDTPEIRRAIADLLRERFYVPVLRAVDRSTPPVVGEPFTLANPPNLEARDRFSPKLEIKAYAGPMDKEQAQMFCRRWKTPPRLIPSPRTFISPVKALSSSKIPVAAIGSGGGSPIASTPITKKGGRRTLFPNKSFELALDAEREKEEQRNNSINNNFEIDVVEEDAEEEALEEEALEEDVKNGNNVKPVKASSPTVASSFLFRKYREPPLQNSFATIYDDDDEEEDEYRKEMLLNREEEEEVDARPPPAPPTQIPVPVTPVKDSPQLNGSSFSYFCDGNNSFYEGNNITESPSFKERRLRLTDTEKGLEIIGRNLAEDHAVGWNEYWAFLGTFADLRNAEGLAKLEEYLRKRREKVELDEQEEALANVKKDQNPAKPSTPANDSLGSICDALDQMRIHTGATPQLPNFRKRAAASLPLANLPAVPLFSADPPEPPQIRSNITNPYLCLHNSLQVFAKRFVKNLDDACSSTMTVDFNAFFQQAVVDCVRKLNTLVGNYRRDAAFNAIDFSRVHSRYAQLIVINIESCPETSAGVIHRLKLLLDRSREVNSARKYPELHESLQCLQNLLDLYIFKKAELVAGGQNPNDADYAQPTEASCSRTWREDPLVRGCRCRIESAGGYAKKGSLERLVKRREQRRKLSGGGVMAAAAKTTTAIPVSAMQASFDSYRDPAMQAVRKVSTPVAVAKTVAGRAWSDEEEDDEDEEYFSCSDSELDTDSDVEDDDPNVSYVTPPSSPSSFLLQSSPGQTQQTSASSSSSSGTSRVSTDDGVASGGGDDDEDQFLDTIGDDNEKETDEREPEFRNFIEGPVPTKQDVDVLNVVEKRPVDAAEFPHVHEWRQAMLRISPEQRERIATQKKPRDVTTRTNWRAAAAAGNDTSMNLADLSANQSASFLLDQPPKSSATTTTTTPPSSPIRSVSAAGGLFRFGRARELASSGTANDSLGSLDGRLGLMNISDCGSGVEDTPKEGHRHRHQLIQQQHRIASAPSS</sequence>
<feature type="compositionally biased region" description="Low complexity" evidence="9">
    <location>
        <begin position="1177"/>
        <end position="1197"/>
    </location>
</feature>
<proteinExistence type="inferred from homology"/>
<dbReference type="GO" id="GO:0005783">
    <property type="term" value="C:endoplasmic reticulum"/>
    <property type="evidence" value="ECO:0007669"/>
    <property type="project" value="UniProtKB-SubCell"/>
</dbReference>
<protein>
    <recommendedName>
        <fullName evidence="10">ANKLE2 third alpha/beta domain-containing protein</fullName>
    </recommendedName>
</protein>
<dbReference type="Gene3D" id="1.25.40.20">
    <property type="entry name" value="Ankyrin repeat-containing domain"/>
    <property type="match status" value="1"/>
</dbReference>
<feature type="compositionally biased region" description="Polar residues" evidence="9">
    <location>
        <begin position="86"/>
        <end position="115"/>
    </location>
</feature>
<dbReference type="PANTHER" id="PTHR12349">
    <property type="entry name" value="ANKYRIN REPEAT AND LEM DOMAIN-CONTAINING PROTEIN 2"/>
    <property type="match status" value="1"/>
</dbReference>
<feature type="compositionally biased region" description="Acidic residues" evidence="9">
    <location>
        <begin position="976"/>
        <end position="1005"/>
    </location>
</feature>
<evidence type="ECO:0000256" key="2">
    <source>
        <dbReference type="ARBA" id="ARBA00007597"/>
    </source>
</evidence>
<dbReference type="InterPro" id="IPR056237">
    <property type="entry name" value="ANKLE2_3rd"/>
</dbReference>
<name>A0A1Q3EZR0_CULTA</name>
<dbReference type="FunFam" id="1.25.40.20:FF:000072">
    <property type="entry name" value="Ankyrin repeat and LEM domain containing 2"/>
    <property type="match status" value="1"/>
</dbReference>
<keyword evidence="6" id="KW-0131">Cell cycle</keyword>
<feature type="region of interest" description="Disordered" evidence="9">
    <location>
        <begin position="86"/>
        <end position="120"/>
    </location>
</feature>
<dbReference type="PROSITE" id="PS50088">
    <property type="entry name" value="ANK_REPEAT"/>
    <property type="match status" value="1"/>
</dbReference>
<feature type="coiled-coil region" evidence="8">
    <location>
        <begin position="623"/>
        <end position="652"/>
    </location>
</feature>
<evidence type="ECO:0000256" key="7">
    <source>
        <dbReference type="PROSITE-ProRule" id="PRU00023"/>
    </source>
</evidence>
<evidence type="ECO:0000256" key="3">
    <source>
        <dbReference type="ARBA" id="ARBA00022618"/>
    </source>
</evidence>
<feature type="region of interest" description="Disordered" evidence="9">
    <location>
        <begin position="516"/>
        <end position="544"/>
    </location>
</feature>
<dbReference type="Pfam" id="PF12796">
    <property type="entry name" value="Ank_2"/>
    <property type="match status" value="1"/>
</dbReference>
<accession>A0A1Q3EZR0</accession>
<dbReference type="GO" id="GO:0051301">
    <property type="term" value="P:cell division"/>
    <property type="evidence" value="ECO:0007669"/>
    <property type="project" value="UniProtKB-KW"/>
</dbReference>
<dbReference type="GO" id="GO:0051721">
    <property type="term" value="F:protein phosphatase 2A binding"/>
    <property type="evidence" value="ECO:0007669"/>
    <property type="project" value="TreeGrafter"/>
</dbReference>